<dbReference type="EMBL" id="VRMN01000010">
    <property type="protein sequence ID" value="KAA8492265.1"/>
    <property type="molecule type" value="Genomic_DNA"/>
</dbReference>
<evidence type="ECO:0000313" key="13">
    <source>
        <dbReference type="Proteomes" id="UP000324585"/>
    </source>
</evidence>
<dbReference type="InterPro" id="IPR017907">
    <property type="entry name" value="Znf_RING_CS"/>
</dbReference>
<dbReference type="CDD" id="cd18008">
    <property type="entry name" value="DEXDc_SHPRH-like"/>
    <property type="match status" value="1"/>
</dbReference>
<organism evidence="12 13">
    <name type="scientific">Porphyridium purpureum</name>
    <name type="common">Red alga</name>
    <name type="synonym">Porphyridium cruentum</name>
    <dbReference type="NCBI Taxonomy" id="35688"/>
    <lineage>
        <taxon>Eukaryota</taxon>
        <taxon>Rhodophyta</taxon>
        <taxon>Bangiophyceae</taxon>
        <taxon>Porphyridiales</taxon>
        <taxon>Porphyridiaceae</taxon>
        <taxon>Porphyridium</taxon>
    </lineage>
</organism>
<feature type="domain" description="Helicase ATP-binding" evidence="10">
    <location>
        <begin position="342"/>
        <end position="512"/>
    </location>
</feature>
<evidence type="ECO:0000256" key="4">
    <source>
        <dbReference type="ARBA" id="ARBA00022801"/>
    </source>
</evidence>
<dbReference type="GO" id="GO:0008094">
    <property type="term" value="F:ATP-dependent activity, acting on DNA"/>
    <property type="evidence" value="ECO:0007669"/>
    <property type="project" value="TreeGrafter"/>
</dbReference>
<keyword evidence="6" id="KW-0067">ATP-binding</keyword>
<feature type="domain" description="Helicase C-terminal" evidence="11">
    <location>
        <begin position="801"/>
        <end position="965"/>
    </location>
</feature>
<dbReference type="InterPro" id="IPR049730">
    <property type="entry name" value="SNF2/RAD54-like_C"/>
</dbReference>
<evidence type="ECO:0000256" key="2">
    <source>
        <dbReference type="ARBA" id="ARBA00022741"/>
    </source>
</evidence>
<dbReference type="PROSITE" id="PS51192">
    <property type="entry name" value="HELICASE_ATP_BIND_1"/>
    <property type="match status" value="1"/>
</dbReference>
<dbReference type="PROSITE" id="PS50089">
    <property type="entry name" value="ZF_RING_2"/>
    <property type="match status" value="1"/>
</dbReference>
<reference evidence="13" key="1">
    <citation type="journal article" date="2019" name="Nat. Commun.">
        <title>Expansion of phycobilisome linker gene families in mesophilic red algae.</title>
        <authorList>
            <person name="Lee J."/>
            <person name="Kim D."/>
            <person name="Bhattacharya D."/>
            <person name="Yoon H.S."/>
        </authorList>
    </citation>
    <scope>NUCLEOTIDE SEQUENCE [LARGE SCALE GENOMIC DNA]</scope>
    <source>
        <strain evidence="13">CCMP 1328</strain>
    </source>
</reference>
<feature type="region of interest" description="Disordered" evidence="8">
    <location>
        <begin position="66"/>
        <end position="88"/>
    </location>
</feature>
<dbReference type="InterPro" id="IPR050628">
    <property type="entry name" value="SNF2_RAD54_helicase_TF"/>
</dbReference>
<dbReference type="CDD" id="cd18793">
    <property type="entry name" value="SF2_C_SNF"/>
    <property type="match status" value="1"/>
</dbReference>
<sequence length="983" mass="108188">MSTIPMVEERGVATAGVCERGAVTVDADADALSRRNVNALGDAHRQSHKSPALLNVVGSNMEASGVSAEAPQEVGAEADEGSLPCAPPSGFDAERFMDGLTVRVQDDDEFAWLLDQRTRATVSAAPLPCVNKDVLGRDDNASGLSQTNLALKFVQPGEGQRVGELRVRDGDEERGSESISMESASKRAKRANASASEVIDLDMDCDPVRGCVDDESAGDWDGIIDDAEDENGEDEFEESIATSDAEDMVDDAGGRADAHDKDSSSDLEIVDCVIASAQTPPPAPGLGLHGDESDIEIVSPLEMSSKKSPLFALMNVDSRNTLKLKVELMKHQKVAVEWMHQRELGSFPRGGILADDQGLGKTVSTLGLVAATHTGQQGPTLIVCPLAVLPQWSMEIESKLEGRPRRVLTLTFHGPERKHFTMQRLRKADFVLTTYSTLASEWGDDGGQSSRLYHMKWCRIILDEAQSIKNRLTKYAKACFNVKAAHRWCLTGTPLQNNVDDLWSLLHFLRVEIPDAVSFAEWKRNYHALFESADMRFRLHGIRKVQHLLGPICLRRSKSDKDPETGLPILNLPPREVRVVSVDFGDEEREFYERLRSRNDYAKLMKKGAEYIRHNYAHVLVMLLNLRQACCHPWLVADRYRGISKDKRIEIEARLADGSAFLHRFADSSAQAAFLSRYGESLLFSYEENIACSACSRRVSFESQGIDFTAEDVGRVTPCGHLLCTSCVRNGAMHVGSACADCQAPVVHGHTATLPLHALRDEVMVFSDMNKAASGANGAAAREDEDLGSRGKNLRSVVSAKTRALIADLQNAEQGTKSLVFSQWTSFLDLLRPALDAAHIPYCLIVGSMSLTEREKAIRIFKSGPIPVMLLSLKACGAGLNLVEASRVYLLDSWWNPAVEEQAIDRTHRIGQKQRVEVVKFKVQSTVEDKIISLQERKRSVMLGVMDNKVSDGRGNNALSVDDLVFLLDAQGREEQGRSSFFE</sequence>
<dbReference type="InterPro" id="IPR038718">
    <property type="entry name" value="SNF2-like_sf"/>
</dbReference>
<evidence type="ECO:0000313" key="12">
    <source>
        <dbReference type="EMBL" id="KAA8492265.1"/>
    </source>
</evidence>
<gene>
    <name evidence="12" type="ORF">FVE85_3703</name>
</gene>
<keyword evidence="13" id="KW-1185">Reference proteome</keyword>
<dbReference type="PROSITE" id="PS51194">
    <property type="entry name" value="HELICASE_CTER"/>
    <property type="match status" value="1"/>
</dbReference>
<name>A0A5J4YM93_PORPP</name>
<dbReference type="InterPro" id="IPR027417">
    <property type="entry name" value="P-loop_NTPase"/>
</dbReference>
<dbReference type="SMART" id="SM00490">
    <property type="entry name" value="HELICc"/>
    <property type="match status" value="1"/>
</dbReference>
<dbReference type="PROSITE" id="PS00518">
    <property type="entry name" value="ZF_RING_1"/>
    <property type="match status" value="1"/>
</dbReference>
<dbReference type="AlphaFoldDB" id="A0A5J4YM93"/>
<accession>A0A5J4YM93</accession>
<dbReference type="GO" id="GO:0008270">
    <property type="term" value="F:zinc ion binding"/>
    <property type="evidence" value="ECO:0007669"/>
    <property type="project" value="UniProtKB-KW"/>
</dbReference>
<dbReference type="InterPro" id="IPR000330">
    <property type="entry name" value="SNF2_N"/>
</dbReference>
<dbReference type="SUPFAM" id="SSF57850">
    <property type="entry name" value="RING/U-box"/>
    <property type="match status" value="1"/>
</dbReference>
<dbReference type="Gene3D" id="3.40.50.10810">
    <property type="entry name" value="Tandem AAA-ATPase domain"/>
    <property type="match status" value="1"/>
</dbReference>
<evidence type="ECO:0000256" key="7">
    <source>
        <dbReference type="PROSITE-ProRule" id="PRU00175"/>
    </source>
</evidence>
<dbReference type="Pfam" id="PF00176">
    <property type="entry name" value="SNF2-rel_dom"/>
    <property type="match status" value="1"/>
</dbReference>
<evidence type="ECO:0000256" key="6">
    <source>
        <dbReference type="ARBA" id="ARBA00022840"/>
    </source>
</evidence>
<keyword evidence="3 7" id="KW-0863">Zinc-finger</keyword>
<dbReference type="GO" id="GO:0005634">
    <property type="term" value="C:nucleus"/>
    <property type="evidence" value="ECO:0007669"/>
    <property type="project" value="TreeGrafter"/>
</dbReference>
<proteinExistence type="predicted"/>
<evidence type="ECO:0000256" key="8">
    <source>
        <dbReference type="SAM" id="MobiDB-lite"/>
    </source>
</evidence>
<keyword evidence="5" id="KW-0862">Zinc</keyword>
<feature type="region of interest" description="Disordered" evidence="8">
    <location>
        <begin position="225"/>
        <end position="264"/>
    </location>
</feature>
<dbReference type="GO" id="GO:0006281">
    <property type="term" value="P:DNA repair"/>
    <property type="evidence" value="ECO:0007669"/>
    <property type="project" value="TreeGrafter"/>
</dbReference>
<dbReference type="Proteomes" id="UP000324585">
    <property type="component" value="Unassembled WGS sequence"/>
</dbReference>
<evidence type="ECO:0000259" key="10">
    <source>
        <dbReference type="PROSITE" id="PS51192"/>
    </source>
</evidence>
<dbReference type="SUPFAM" id="SSF52540">
    <property type="entry name" value="P-loop containing nucleoside triphosphate hydrolases"/>
    <property type="match status" value="2"/>
</dbReference>
<feature type="domain" description="RING-type" evidence="9">
    <location>
        <begin position="692"/>
        <end position="743"/>
    </location>
</feature>
<feature type="compositionally biased region" description="Basic and acidic residues" evidence="8">
    <location>
        <begin position="167"/>
        <end position="176"/>
    </location>
</feature>
<keyword evidence="1" id="KW-0479">Metal-binding</keyword>
<feature type="compositionally biased region" description="Acidic residues" evidence="8">
    <location>
        <begin position="225"/>
        <end position="250"/>
    </location>
</feature>
<evidence type="ECO:0000256" key="1">
    <source>
        <dbReference type="ARBA" id="ARBA00022723"/>
    </source>
</evidence>
<dbReference type="GO" id="GO:0005524">
    <property type="term" value="F:ATP binding"/>
    <property type="evidence" value="ECO:0007669"/>
    <property type="project" value="UniProtKB-KW"/>
</dbReference>
<dbReference type="InterPro" id="IPR014001">
    <property type="entry name" value="Helicase_ATP-bd"/>
</dbReference>
<dbReference type="SMART" id="SM00487">
    <property type="entry name" value="DEXDc"/>
    <property type="match status" value="1"/>
</dbReference>
<evidence type="ECO:0000259" key="9">
    <source>
        <dbReference type="PROSITE" id="PS50089"/>
    </source>
</evidence>
<evidence type="ECO:0000256" key="3">
    <source>
        <dbReference type="ARBA" id="ARBA00022771"/>
    </source>
</evidence>
<dbReference type="InterPro" id="IPR001650">
    <property type="entry name" value="Helicase_C-like"/>
</dbReference>
<feature type="compositionally biased region" description="Basic and acidic residues" evidence="8">
    <location>
        <begin position="252"/>
        <end position="264"/>
    </location>
</feature>
<comment type="caution">
    <text evidence="12">The sequence shown here is derived from an EMBL/GenBank/DDBJ whole genome shotgun (WGS) entry which is preliminary data.</text>
</comment>
<dbReference type="PANTHER" id="PTHR45626:SF22">
    <property type="entry name" value="DNA REPAIR PROTEIN RAD5"/>
    <property type="match status" value="1"/>
</dbReference>
<evidence type="ECO:0000259" key="11">
    <source>
        <dbReference type="PROSITE" id="PS51194"/>
    </source>
</evidence>
<evidence type="ECO:0000256" key="5">
    <source>
        <dbReference type="ARBA" id="ARBA00022833"/>
    </source>
</evidence>
<dbReference type="InterPro" id="IPR001841">
    <property type="entry name" value="Znf_RING"/>
</dbReference>
<keyword evidence="4" id="KW-0378">Hydrolase</keyword>
<dbReference type="PANTHER" id="PTHR45626">
    <property type="entry name" value="TRANSCRIPTION TERMINATION FACTOR 2-RELATED"/>
    <property type="match status" value="1"/>
</dbReference>
<protein>
    <submittedName>
        <fullName evidence="12">Putative SWI/SNF-related matrix-associated actin-dependent regulator</fullName>
    </submittedName>
</protein>
<dbReference type="GO" id="GO:0016787">
    <property type="term" value="F:hydrolase activity"/>
    <property type="evidence" value="ECO:0007669"/>
    <property type="project" value="UniProtKB-KW"/>
</dbReference>
<dbReference type="OrthoDB" id="4751at2759"/>
<keyword evidence="2" id="KW-0547">Nucleotide-binding</keyword>
<dbReference type="Pfam" id="PF00271">
    <property type="entry name" value="Helicase_C"/>
    <property type="match status" value="1"/>
</dbReference>
<feature type="region of interest" description="Disordered" evidence="8">
    <location>
        <begin position="167"/>
        <end position="186"/>
    </location>
</feature>
<dbReference type="Gene3D" id="3.40.50.300">
    <property type="entry name" value="P-loop containing nucleotide triphosphate hydrolases"/>
    <property type="match status" value="1"/>
</dbReference>